<feature type="transmembrane region" description="Helical" evidence="1">
    <location>
        <begin position="82"/>
        <end position="106"/>
    </location>
</feature>
<keyword evidence="1" id="KW-0472">Membrane</keyword>
<dbReference type="AlphaFoldDB" id="A0A917Y1K6"/>
<dbReference type="RefSeq" id="WP_188858314.1">
    <property type="nucleotide sequence ID" value="NZ_BMOS01000022.1"/>
</dbReference>
<accession>A0A917Y1K6</accession>
<keyword evidence="1" id="KW-0812">Transmembrane</keyword>
<reference evidence="2" key="2">
    <citation type="submission" date="2020-09" db="EMBL/GenBank/DDBJ databases">
        <authorList>
            <person name="Sun Q."/>
            <person name="Ohkuma M."/>
        </authorList>
    </citation>
    <scope>NUCLEOTIDE SEQUENCE</scope>
    <source>
        <strain evidence="2">JCM 17251</strain>
    </source>
</reference>
<keyword evidence="3" id="KW-1185">Reference proteome</keyword>
<name>A0A917Y1K6_9BACI</name>
<feature type="transmembrane region" description="Helical" evidence="1">
    <location>
        <begin position="36"/>
        <end position="62"/>
    </location>
</feature>
<evidence type="ECO:0000256" key="1">
    <source>
        <dbReference type="SAM" id="Phobius"/>
    </source>
</evidence>
<evidence type="ECO:0000313" key="2">
    <source>
        <dbReference type="EMBL" id="GGN62154.1"/>
    </source>
</evidence>
<feature type="transmembrane region" description="Helical" evidence="1">
    <location>
        <begin position="160"/>
        <end position="181"/>
    </location>
</feature>
<evidence type="ECO:0000313" key="3">
    <source>
        <dbReference type="Proteomes" id="UP000624041"/>
    </source>
</evidence>
<organism evidence="2 3">
    <name type="scientific">Oceanobacillus indicireducens</name>
    <dbReference type="NCBI Taxonomy" id="1004261"/>
    <lineage>
        <taxon>Bacteria</taxon>
        <taxon>Bacillati</taxon>
        <taxon>Bacillota</taxon>
        <taxon>Bacilli</taxon>
        <taxon>Bacillales</taxon>
        <taxon>Bacillaceae</taxon>
        <taxon>Oceanobacillus</taxon>
    </lineage>
</organism>
<comment type="caution">
    <text evidence="2">The sequence shown here is derived from an EMBL/GenBank/DDBJ whole genome shotgun (WGS) entry which is preliminary data.</text>
</comment>
<dbReference type="Proteomes" id="UP000624041">
    <property type="component" value="Unassembled WGS sequence"/>
</dbReference>
<reference evidence="2" key="1">
    <citation type="journal article" date="2014" name="Int. J. Syst. Evol. Microbiol.">
        <title>Complete genome sequence of Corynebacterium casei LMG S-19264T (=DSM 44701T), isolated from a smear-ripened cheese.</title>
        <authorList>
            <consortium name="US DOE Joint Genome Institute (JGI-PGF)"/>
            <person name="Walter F."/>
            <person name="Albersmeier A."/>
            <person name="Kalinowski J."/>
            <person name="Ruckert C."/>
        </authorList>
    </citation>
    <scope>NUCLEOTIDE SEQUENCE</scope>
    <source>
        <strain evidence="2">JCM 17251</strain>
    </source>
</reference>
<keyword evidence="1" id="KW-1133">Transmembrane helix</keyword>
<evidence type="ECO:0008006" key="4">
    <source>
        <dbReference type="Google" id="ProtNLM"/>
    </source>
</evidence>
<feature type="transmembrane region" description="Helical" evidence="1">
    <location>
        <begin position="193"/>
        <end position="214"/>
    </location>
</feature>
<sequence length="224" mass="25976">MLYRVQLFKFFTSIYDHIFRIRQAEKLSNVRKTSTLLILATIIIYGWMAYLGIGSSILSGGVAELGAMEYETSKLWFVIGRMIYGALFAAFLLFIPSLIFYLITEIPYGKLAIMQQVVLAVMLIERLLWIPLALFAGLDWFVSPLSFGIIASYITEIDWFIYFFGAITLFQFWIIWFQYRFLHTLSEVGSRTLWAFILLLHVLGWVLAGTIAFADSYMIGRWFE</sequence>
<protein>
    <recommendedName>
        <fullName evidence="4">Yip1 domain-containing protein</fullName>
    </recommendedName>
</protein>
<proteinExistence type="predicted"/>
<gene>
    <name evidence="2" type="ORF">GCM10007971_27830</name>
</gene>
<dbReference type="EMBL" id="BMOS01000022">
    <property type="protein sequence ID" value="GGN62154.1"/>
    <property type="molecule type" value="Genomic_DNA"/>
</dbReference>